<sequence length="412" mass="46139">MYSLFYPVPVPRSQTQKTLGSTSSAQPFNGTWVKNIKHCPHLPARDRPSESVWDLRPDEFSYTMALGDSITAGWFLRGIQSTPETTSHEFRGASWAAGGDHKEITLPNLLRYYSSSITGFSRGDHPAEICYGHLCPLGPVGWTPRQDRLNAALSGSLAENLPHQARDYLVPMAHYVFEKHQWGFNKSGRPMKWTYLNLQIGSNDLCALCSSPGIAITPGSPDLFELNVRQTLEIVRKFIPGVMINIGQNFLVFIFITSQSREDRRLILNNINITRKTSVGVLDVSKIHELSDNGQDPYCAEAIELNEFKCSCALRQGKIGELTRSRMKFLQERYNERLVRIVEYYQGLQDPMLYALCSPPNKSPITFVILTAPIIVFLALLSLYIMDQSGTVFQPGSALNMSEVPIEALSSA</sequence>
<dbReference type="GO" id="GO:0004620">
    <property type="term" value="F:phospholipase activity"/>
    <property type="evidence" value="ECO:0007669"/>
    <property type="project" value="InterPro"/>
</dbReference>
<dbReference type="PANTHER" id="PTHR21325:SF31">
    <property type="entry name" value="GH22081P-RELATED"/>
    <property type="match status" value="1"/>
</dbReference>
<organism evidence="2">
    <name type="scientific">Phaffia rhodozyma</name>
    <name type="common">Yeast</name>
    <name type="synonym">Xanthophyllomyces dendrorhous</name>
    <dbReference type="NCBI Taxonomy" id="264483"/>
    <lineage>
        <taxon>Eukaryota</taxon>
        <taxon>Fungi</taxon>
        <taxon>Dikarya</taxon>
        <taxon>Basidiomycota</taxon>
        <taxon>Agaricomycotina</taxon>
        <taxon>Tremellomycetes</taxon>
        <taxon>Cystofilobasidiales</taxon>
        <taxon>Mrakiaceae</taxon>
        <taxon>Phaffia</taxon>
    </lineage>
</organism>
<dbReference type="Pfam" id="PF00657">
    <property type="entry name" value="Lipase_GDSL"/>
    <property type="match status" value="1"/>
</dbReference>
<keyword evidence="1" id="KW-1133">Transmembrane helix</keyword>
<keyword evidence="1" id="KW-0472">Membrane</keyword>
<keyword evidence="1" id="KW-0812">Transmembrane</keyword>
<dbReference type="InterPro" id="IPR001087">
    <property type="entry name" value="GDSL"/>
</dbReference>
<feature type="transmembrane region" description="Helical" evidence="1">
    <location>
        <begin position="365"/>
        <end position="386"/>
    </location>
</feature>
<dbReference type="PANTHER" id="PTHR21325">
    <property type="entry name" value="PHOSPHOLIPASE B, PLB1"/>
    <property type="match status" value="1"/>
</dbReference>
<dbReference type="EMBL" id="LN483116">
    <property type="protein sequence ID" value="CDZ96206.1"/>
    <property type="molecule type" value="Genomic_DNA"/>
</dbReference>
<accession>A0A0F7SE48</accession>
<evidence type="ECO:0000256" key="1">
    <source>
        <dbReference type="SAM" id="Phobius"/>
    </source>
</evidence>
<name>A0A0F7SE48_PHARH</name>
<reference evidence="2" key="1">
    <citation type="submission" date="2014-08" db="EMBL/GenBank/DDBJ databases">
        <authorList>
            <person name="Sharma Rahul"/>
            <person name="Thines Marco"/>
        </authorList>
    </citation>
    <scope>NUCLEOTIDE SEQUENCE</scope>
</reference>
<proteinExistence type="predicted"/>
<dbReference type="InterPro" id="IPR038885">
    <property type="entry name" value="PLB1"/>
</dbReference>
<dbReference type="SUPFAM" id="SSF52266">
    <property type="entry name" value="SGNH hydrolase"/>
    <property type="match status" value="1"/>
</dbReference>
<dbReference type="AlphaFoldDB" id="A0A0F7SE48"/>
<protein>
    <submittedName>
        <fullName evidence="2">Phospholipase</fullName>
    </submittedName>
</protein>
<evidence type="ECO:0000313" key="2">
    <source>
        <dbReference type="EMBL" id="CDZ96206.1"/>
    </source>
</evidence>
<dbReference type="GO" id="GO:0006644">
    <property type="term" value="P:phospholipid metabolic process"/>
    <property type="evidence" value="ECO:0007669"/>
    <property type="project" value="TreeGrafter"/>
</dbReference>